<accession>A0A9P8XXR0</accession>
<dbReference type="AlphaFoldDB" id="A0A9P8XXR0"/>
<evidence type="ECO:0008006" key="3">
    <source>
        <dbReference type="Google" id="ProtNLM"/>
    </source>
</evidence>
<gene>
    <name evidence="1" type="ORF">B0I36DRAFT_164011</name>
</gene>
<comment type="caution">
    <text evidence="1">The sequence shown here is derived from an EMBL/GenBank/DDBJ whole genome shotgun (WGS) entry which is preliminary data.</text>
</comment>
<evidence type="ECO:0000313" key="2">
    <source>
        <dbReference type="Proteomes" id="UP000756346"/>
    </source>
</evidence>
<protein>
    <recommendedName>
        <fullName evidence="3">Fungal N-terminal domain-containing protein</fullName>
    </recommendedName>
</protein>
<organism evidence="1 2">
    <name type="scientific">Microdochium trichocladiopsis</name>
    <dbReference type="NCBI Taxonomy" id="1682393"/>
    <lineage>
        <taxon>Eukaryota</taxon>
        <taxon>Fungi</taxon>
        <taxon>Dikarya</taxon>
        <taxon>Ascomycota</taxon>
        <taxon>Pezizomycotina</taxon>
        <taxon>Sordariomycetes</taxon>
        <taxon>Xylariomycetidae</taxon>
        <taxon>Xylariales</taxon>
        <taxon>Microdochiaceae</taxon>
        <taxon>Microdochium</taxon>
    </lineage>
</organism>
<dbReference type="Proteomes" id="UP000756346">
    <property type="component" value="Unassembled WGS sequence"/>
</dbReference>
<dbReference type="GeneID" id="70178246"/>
<evidence type="ECO:0000313" key="1">
    <source>
        <dbReference type="EMBL" id="KAH7024737.1"/>
    </source>
</evidence>
<keyword evidence="2" id="KW-1185">Reference proteome</keyword>
<name>A0A9P8XXR0_9PEZI</name>
<dbReference type="RefSeq" id="XP_046008285.1">
    <property type="nucleotide sequence ID" value="XM_046148700.1"/>
</dbReference>
<reference evidence="1" key="1">
    <citation type="journal article" date="2021" name="Nat. Commun.">
        <title>Genetic determinants of endophytism in the Arabidopsis root mycobiome.</title>
        <authorList>
            <person name="Mesny F."/>
            <person name="Miyauchi S."/>
            <person name="Thiergart T."/>
            <person name="Pickel B."/>
            <person name="Atanasova L."/>
            <person name="Karlsson M."/>
            <person name="Huettel B."/>
            <person name="Barry K.W."/>
            <person name="Haridas S."/>
            <person name="Chen C."/>
            <person name="Bauer D."/>
            <person name="Andreopoulos W."/>
            <person name="Pangilinan J."/>
            <person name="LaButti K."/>
            <person name="Riley R."/>
            <person name="Lipzen A."/>
            <person name="Clum A."/>
            <person name="Drula E."/>
            <person name="Henrissat B."/>
            <person name="Kohler A."/>
            <person name="Grigoriev I.V."/>
            <person name="Martin F.M."/>
            <person name="Hacquard S."/>
        </authorList>
    </citation>
    <scope>NUCLEOTIDE SEQUENCE</scope>
    <source>
        <strain evidence="1">MPI-CAGE-CH-0230</strain>
    </source>
</reference>
<sequence>MADMAGLALGAISLGIEVCKGIITYANAVRSHTDDLQSLDRRAQTLAGTLDLLSKTIQFLRASATNAASTRTIPALLNISHSISSCGADLNALQDFVTTHAGCVISHPGFRDRCRDGYRALKYGFRGSQRAEMEQRITNVNSILLLAMQNLEVDMSLDHASALAAMMAQAEQVAAKLVEGQQSLASIYSDTTEILNRLDTIQAEIAAIDTHAVLTTMNESRSTIMQGIDSLTTCLESVALVQQQAVAPAQLLTFMQTMEARTAFLDVAALSKRDVVSVQRLVARPHMLKEAITDVSQAVAGGDINSALDNKHHHGPAPCTCRLYRTTESWQARLGVHRFSLATRRTAQHYPHCRYSKAWAEERQTDRRATARLKLFGTSIEAAFQVSFTERQGAGGFSIAPFVTWRAVVDERSAPAFRIVSELQYAGHPRSQQWTREHIDYSTLFEVALVHLQKIYTSGRGSPTDVDAQGENILHKLARMVGRAHAESLPDLTNKYCSVLTRLAV</sequence>
<dbReference type="OrthoDB" id="1577640at2759"/>
<dbReference type="EMBL" id="JAGTJQ010000009">
    <property type="protein sequence ID" value="KAH7024737.1"/>
    <property type="molecule type" value="Genomic_DNA"/>
</dbReference>
<proteinExistence type="predicted"/>